<dbReference type="GO" id="GO:0016887">
    <property type="term" value="F:ATP hydrolysis activity"/>
    <property type="evidence" value="ECO:0007669"/>
    <property type="project" value="InterPro"/>
</dbReference>
<name>A0A0W0DZU2_CANGB</name>
<dbReference type="GO" id="GO:0006357">
    <property type="term" value="P:regulation of transcription by RNA polymerase II"/>
    <property type="evidence" value="ECO:0007669"/>
    <property type="project" value="EnsemblFungi"/>
</dbReference>
<dbReference type="InterPro" id="IPR003593">
    <property type="entry name" value="AAA+_ATPase"/>
</dbReference>
<dbReference type="PANTHER" id="PTHR43158">
    <property type="entry name" value="SKFA PEPTIDE EXPORT ATP-BINDING PROTEIN SKFE"/>
    <property type="match status" value="1"/>
</dbReference>
<comment type="caution">
    <text evidence="5">The sequence shown here is derived from an EMBL/GenBank/DDBJ whole genome shotgun (WGS) entry which is preliminary data.</text>
</comment>
<dbReference type="InterPro" id="IPR027417">
    <property type="entry name" value="P-loop_NTPase"/>
</dbReference>
<dbReference type="Pfam" id="PF00005">
    <property type="entry name" value="ABC_tran"/>
    <property type="match status" value="1"/>
</dbReference>
<gene>
    <name evidence="5" type="ORF">AO440_003776</name>
</gene>
<accession>A0A0W0DZU2</accession>
<keyword evidence="3" id="KW-0547">Nucleotide-binding</keyword>
<dbReference type="GO" id="GO:0005524">
    <property type="term" value="F:ATP binding"/>
    <property type="evidence" value="ECO:0007669"/>
    <property type="project" value="UniProtKB-KW"/>
</dbReference>
<dbReference type="PhylomeDB" id="A0A0W0DZU2"/>
<proteinExistence type="predicted"/>
<dbReference type="EMBL" id="LLZZ01000126">
    <property type="protein sequence ID" value="KTB02146.1"/>
    <property type="molecule type" value="Genomic_DNA"/>
</dbReference>
<reference evidence="5 6" key="1">
    <citation type="submission" date="2015-10" db="EMBL/GenBank/DDBJ databases">
        <title>Draft genomes sequences of Candida glabrata isolates 1A, 1B, 2A, 2B, 3A and 3B.</title>
        <authorList>
            <person name="Haavelsrud O.E."/>
            <person name="Gaustad P."/>
        </authorList>
    </citation>
    <scope>NUCLEOTIDE SEQUENCE [LARGE SCALE GENOMIC DNA]</scope>
    <source>
        <strain evidence="5">910700640</strain>
    </source>
</reference>
<dbReference type="Gene3D" id="3.40.50.300">
    <property type="entry name" value="P-loop containing nucleotide triphosphate hydrolases"/>
    <property type="match status" value="1"/>
</dbReference>
<organism evidence="5 6">
    <name type="scientific">Candida glabrata</name>
    <name type="common">Yeast</name>
    <name type="synonym">Torulopsis glabrata</name>
    <dbReference type="NCBI Taxonomy" id="5478"/>
    <lineage>
        <taxon>Eukaryota</taxon>
        <taxon>Fungi</taxon>
        <taxon>Dikarya</taxon>
        <taxon>Ascomycota</taxon>
        <taxon>Saccharomycotina</taxon>
        <taxon>Saccharomycetes</taxon>
        <taxon>Saccharomycetales</taxon>
        <taxon>Saccharomycetaceae</taxon>
        <taxon>Nakaseomyces</taxon>
    </lineage>
</organism>
<evidence type="ECO:0000256" key="3">
    <source>
        <dbReference type="ARBA" id="ARBA00022741"/>
    </source>
</evidence>
<dbReference type="OMA" id="YLGTEWV"/>
<dbReference type="GO" id="GO:0005737">
    <property type="term" value="C:cytoplasm"/>
    <property type="evidence" value="ECO:0007669"/>
    <property type="project" value="UniProtKB-SubCell"/>
</dbReference>
<dbReference type="InterPro" id="IPR003439">
    <property type="entry name" value="ABC_transporter-like_ATP-bd"/>
</dbReference>
<evidence type="ECO:0000256" key="1">
    <source>
        <dbReference type="ARBA" id="ARBA00004496"/>
    </source>
</evidence>
<evidence type="ECO:0000313" key="5">
    <source>
        <dbReference type="EMBL" id="KTB02146.1"/>
    </source>
</evidence>
<dbReference type="AlphaFoldDB" id="A0A0W0DZU2"/>
<dbReference type="OrthoDB" id="6512918at2759"/>
<dbReference type="PANTHER" id="PTHR43158:SF2">
    <property type="entry name" value="SKFA PEPTIDE EXPORT ATP-BINDING PROTEIN SKFE"/>
    <property type="match status" value="1"/>
</dbReference>
<dbReference type="VEuPathDB" id="FungiDB:CAGL0K12474g"/>
<sequence>MTDYAVEVTDLTYRFKESPEPAVENINLKVPWNTRTLVVGANGAGKSTLLKLLSGKHLCLTGNIKVNGLDPFSPLSMTTSIDNTLIENDDGFGNKGECQVSTYLGTEWCHMSIINRDIGVLELLDSIGYQFFKQRGDRLIDILDIDVNWRMHRLSDGQKRRVQLAMGLLKPWRVLLLDEVTVDLDVIARMRLLDFLKWETTNRKCSVVYATHIFDGLAAWPDYVLHMQSGKIVSKLDYKNDVTFCNAKEDSEANGKVIVKENGQKLDVIRLNSLHPLAIHWLQGDHSKISPGLS</sequence>
<dbReference type="VEuPathDB" id="FungiDB:GVI51_K12309"/>
<evidence type="ECO:0000256" key="2">
    <source>
        <dbReference type="ARBA" id="ARBA00022490"/>
    </source>
</evidence>
<comment type="subcellular location">
    <subcellularLocation>
        <location evidence="1">Cytoplasm</location>
    </subcellularLocation>
</comment>
<evidence type="ECO:0000256" key="4">
    <source>
        <dbReference type="ARBA" id="ARBA00022840"/>
    </source>
</evidence>
<dbReference type="Proteomes" id="UP000054886">
    <property type="component" value="Unassembled WGS sequence"/>
</dbReference>
<dbReference type="VEuPathDB" id="FungiDB:GW608_K12199"/>
<dbReference type="FunFam" id="3.40.50.300:FF:001930">
    <property type="entry name" value="ABC ATPase"/>
    <property type="match status" value="1"/>
</dbReference>
<evidence type="ECO:0000313" key="6">
    <source>
        <dbReference type="Proteomes" id="UP000054886"/>
    </source>
</evidence>
<keyword evidence="2" id="KW-0963">Cytoplasm</keyword>
<dbReference type="GO" id="GO:0030014">
    <property type="term" value="C:CCR4-NOT complex"/>
    <property type="evidence" value="ECO:0007669"/>
    <property type="project" value="EnsemblFungi"/>
</dbReference>
<dbReference type="PROSITE" id="PS50893">
    <property type="entry name" value="ABC_TRANSPORTER_2"/>
    <property type="match status" value="1"/>
</dbReference>
<dbReference type="VEuPathDB" id="FungiDB:GWK60_K12221"/>
<dbReference type="SMART" id="SM00382">
    <property type="entry name" value="AAA"/>
    <property type="match status" value="1"/>
</dbReference>
<protein>
    <submittedName>
        <fullName evidence="5">CCR4-associated factor 16</fullName>
    </submittedName>
</protein>
<dbReference type="VEuPathDB" id="FungiDB:B1J91_K12474g"/>
<keyword evidence="4" id="KW-0067">ATP-binding</keyword>
<dbReference type="SUPFAM" id="SSF52540">
    <property type="entry name" value="P-loop containing nucleoside triphosphate hydrolases"/>
    <property type="match status" value="1"/>
</dbReference>